<feature type="compositionally biased region" description="Polar residues" evidence="7">
    <location>
        <begin position="1161"/>
        <end position="1173"/>
    </location>
</feature>
<dbReference type="GO" id="GO:0035556">
    <property type="term" value="P:intracellular signal transduction"/>
    <property type="evidence" value="ECO:0007669"/>
    <property type="project" value="TreeGrafter"/>
</dbReference>
<dbReference type="GO" id="GO:0005737">
    <property type="term" value="C:cytoplasm"/>
    <property type="evidence" value="ECO:0007669"/>
    <property type="project" value="TreeGrafter"/>
</dbReference>
<dbReference type="FunFam" id="1.10.510.10:FF:000389">
    <property type="entry name" value="Uncharacterized protein, isoform E"/>
    <property type="match status" value="1"/>
</dbReference>
<evidence type="ECO:0000256" key="3">
    <source>
        <dbReference type="ARBA" id="ARBA00022741"/>
    </source>
</evidence>
<evidence type="ECO:0000256" key="4">
    <source>
        <dbReference type="ARBA" id="ARBA00022777"/>
    </source>
</evidence>
<feature type="domain" description="Protein kinase" evidence="8">
    <location>
        <begin position="260"/>
        <end position="511"/>
    </location>
</feature>
<evidence type="ECO:0000313" key="9">
    <source>
        <dbReference type="EMBL" id="ADY39981.1"/>
    </source>
</evidence>
<proteinExistence type="evidence at transcript level"/>
<evidence type="ECO:0000256" key="6">
    <source>
        <dbReference type="PROSITE-ProRule" id="PRU10141"/>
    </source>
</evidence>
<evidence type="ECO:0000256" key="5">
    <source>
        <dbReference type="ARBA" id="ARBA00022840"/>
    </source>
</evidence>
<keyword evidence="1" id="KW-0723">Serine/threonine-protein kinase</keyword>
<name>F1KQ27_ASCSU</name>
<dbReference type="FunFam" id="3.30.200.20:FF:000042">
    <property type="entry name" value="Aurora kinase A"/>
    <property type="match status" value="1"/>
</dbReference>
<dbReference type="GO" id="GO:0005524">
    <property type="term" value="F:ATP binding"/>
    <property type="evidence" value="ECO:0007669"/>
    <property type="project" value="UniProtKB-UniRule"/>
</dbReference>
<evidence type="ECO:0000256" key="2">
    <source>
        <dbReference type="ARBA" id="ARBA00022679"/>
    </source>
</evidence>
<dbReference type="PROSITE" id="PS00108">
    <property type="entry name" value="PROTEIN_KINASE_ST"/>
    <property type="match status" value="1"/>
</dbReference>
<evidence type="ECO:0000256" key="1">
    <source>
        <dbReference type="ARBA" id="ARBA00022527"/>
    </source>
</evidence>
<feature type="compositionally biased region" description="Acidic residues" evidence="7">
    <location>
        <begin position="970"/>
        <end position="1022"/>
    </location>
</feature>
<accession>F1KQ27</accession>
<feature type="compositionally biased region" description="Polar residues" evidence="7">
    <location>
        <begin position="922"/>
        <end position="931"/>
    </location>
</feature>
<feature type="compositionally biased region" description="Basic and acidic residues" evidence="7">
    <location>
        <begin position="1318"/>
        <end position="1331"/>
    </location>
</feature>
<feature type="compositionally biased region" description="Polar residues" evidence="7">
    <location>
        <begin position="1307"/>
        <end position="1317"/>
    </location>
</feature>
<protein>
    <submittedName>
        <fullName evidence="9">NUAK family SNF1-like kinase 1</fullName>
    </submittedName>
</protein>
<feature type="region of interest" description="Disordered" evidence="7">
    <location>
        <begin position="1829"/>
        <end position="1921"/>
    </location>
</feature>
<feature type="compositionally biased region" description="Polar residues" evidence="7">
    <location>
        <begin position="1869"/>
        <end position="1879"/>
    </location>
</feature>
<feature type="compositionally biased region" description="Polar residues" evidence="7">
    <location>
        <begin position="1230"/>
        <end position="1249"/>
    </location>
</feature>
<dbReference type="PANTHER" id="PTHR24346:SF93">
    <property type="entry name" value="NUAK FAMILY SNF1-LIKE KINASE 1"/>
    <property type="match status" value="1"/>
</dbReference>
<dbReference type="InterPro" id="IPR011009">
    <property type="entry name" value="Kinase-like_dom_sf"/>
</dbReference>
<feature type="region of interest" description="Disordered" evidence="7">
    <location>
        <begin position="1505"/>
        <end position="1555"/>
    </location>
</feature>
<evidence type="ECO:0000259" key="8">
    <source>
        <dbReference type="PROSITE" id="PS50011"/>
    </source>
</evidence>
<feature type="region of interest" description="Disordered" evidence="7">
    <location>
        <begin position="1653"/>
        <end position="1694"/>
    </location>
</feature>
<feature type="compositionally biased region" description="Low complexity" evidence="7">
    <location>
        <begin position="207"/>
        <end position="221"/>
    </location>
</feature>
<feature type="compositionally biased region" description="Low complexity" evidence="7">
    <location>
        <begin position="949"/>
        <end position="961"/>
    </location>
</feature>
<feature type="region of interest" description="Disordered" evidence="7">
    <location>
        <begin position="1123"/>
        <end position="1249"/>
    </location>
</feature>
<feature type="compositionally biased region" description="Basic and acidic residues" evidence="7">
    <location>
        <begin position="1532"/>
        <end position="1553"/>
    </location>
</feature>
<dbReference type="PANTHER" id="PTHR24346">
    <property type="entry name" value="MAP/MICROTUBULE AFFINITY-REGULATING KINASE"/>
    <property type="match status" value="1"/>
</dbReference>
<dbReference type="Gene3D" id="1.10.510.10">
    <property type="entry name" value="Transferase(Phosphotransferase) domain 1"/>
    <property type="match status" value="1"/>
</dbReference>
<dbReference type="GO" id="GO:0000226">
    <property type="term" value="P:microtubule cytoskeleton organization"/>
    <property type="evidence" value="ECO:0007669"/>
    <property type="project" value="TreeGrafter"/>
</dbReference>
<dbReference type="SUPFAM" id="SSF56112">
    <property type="entry name" value="Protein kinase-like (PK-like)"/>
    <property type="match status" value="1"/>
</dbReference>
<dbReference type="SMART" id="SM00220">
    <property type="entry name" value="S_TKc"/>
    <property type="match status" value="1"/>
</dbReference>
<feature type="region of interest" description="Disordered" evidence="7">
    <location>
        <begin position="188"/>
        <end position="251"/>
    </location>
</feature>
<dbReference type="Pfam" id="PF00069">
    <property type="entry name" value="Pkinase"/>
    <property type="match status" value="1"/>
</dbReference>
<dbReference type="PROSITE" id="PS00107">
    <property type="entry name" value="PROTEIN_KINASE_ATP"/>
    <property type="match status" value="1"/>
</dbReference>
<dbReference type="InterPro" id="IPR017441">
    <property type="entry name" value="Protein_kinase_ATP_BS"/>
</dbReference>
<reference evidence="9" key="1">
    <citation type="journal article" date="2011" name="Genome Res.">
        <title>Deep small RNA sequencing from the nematode Ascaris reveals conservation, functional diversification, and novel developmental profiles.</title>
        <authorList>
            <person name="Wang J."/>
            <person name="Czech B."/>
            <person name="Crunk A."/>
            <person name="Wallace A."/>
            <person name="Mitreva M."/>
            <person name="Hannon G.J."/>
            <person name="Davis R.E."/>
        </authorList>
    </citation>
    <scope>NUCLEOTIDE SEQUENCE</scope>
</reference>
<dbReference type="EMBL" id="JI164040">
    <property type="protein sequence ID" value="ADY39981.1"/>
    <property type="molecule type" value="mRNA"/>
</dbReference>
<dbReference type="PROSITE" id="PS50011">
    <property type="entry name" value="PROTEIN_KINASE_DOM"/>
    <property type="match status" value="1"/>
</dbReference>
<keyword evidence="5 6" id="KW-0067">ATP-binding</keyword>
<feature type="compositionally biased region" description="Polar residues" evidence="7">
    <location>
        <begin position="1024"/>
        <end position="1039"/>
    </location>
</feature>
<feature type="region of interest" description="Disordered" evidence="7">
    <location>
        <begin position="643"/>
        <end position="732"/>
    </location>
</feature>
<feature type="binding site" evidence="6">
    <location>
        <position position="293"/>
    </location>
    <ligand>
        <name>ATP</name>
        <dbReference type="ChEBI" id="CHEBI:30616"/>
    </ligand>
</feature>
<feature type="region of interest" description="Disordered" evidence="7">
    <location>
        <begin position="1758"/>
        <end position="1815"/>
    </location>
</feature>
<feature type="region of interest" description="Disordered" evidence="7">
    <location>
        <begin position="834"/>
        <end position="1109"/>
    </location>
</feature>
<feature type="compositionally biased region" description="Acidic residues" evidence="7">
    <location>
        <begin position="1191"/>
        <end position="1228"/>
    </location>
</feature>
<dbReference type="CDD" id="cd14073">
    <property type="entry name" value="STKc_NUAK"/>
    <property type="match status" value="1"/>
</dbReference>
<keyword evidence="3 6" id="KW-0547">Nucleotide-binding</keyword>
<feature type="compositionally biased region" description="Polar residues" evidence="7">
    <location>
        <begin position="1379"/>
        <end position="1392"/>
    </location>
</feature>
<feature type="compositionally biased region" description="Low complexity" evidence="7">
    <location>
        <begin position="834"/>
        <end position="843"/>
    </location>
</feature>
<evidence type="ECO:0000256" key="7">
    <source>
        <dbReference type="SAM" id="MobiDB-lite"/>
    </source>
</evidence>
<dbReference type="InterPro" id="IPR008271">
    <property type="entry name" value="Ser/Thr_kinase_AS"/>
</dbReference>
<feature type="compositionally biased region" description="Basic and acidic residues" evidence="7">
    <location>
        <begin position="1892"/>
        <end position="1905"/>
    </location>
</feature>
<organism evidence="9">
    <name type="scientific">Ascaris suum</name>
    <name type="common">Pig roundworm</name>
    <name type="synonym">Ascaris lumbricoides</name>
    <dbReference type="NCBI Taxonomy" id="6253"/>
    <lineage>
        <taxon>Eukaryota</taxon>
        <taxon>Metazoa</taxon>
        <taxon>Ecdysozoa</taxon>
        <taxon>Nematoda</taxon>
        <taxon>Chromadorea</taxon>
        <taxon>Rhabditida</taxon>
        <taxon>Spirurina</taxon>
        <taxon>Ascaridomorpha</taxon>
        <taxon>Ascaridoidea</taxon>
        <taxon>Ascarididae</taxon>
        <taxon>Ascaris</taxon>
    </lineage>
</organism>
<dbReference type="GO" id="GO:0050321">
    <property type="term" value="F:tau-protein kinase activity"/>
    <property type="evidence" value="ECO:0007669"/>
    <property type="project" value="TreeGrafter"/>
</dbReference>
<feature type="compositionally biased region" description="Polar residues" evidence="7">
    <location>
        <begin position="1275"/>
        <end position="1291"/>
    </location>
</feature>
<feature type="region of interest" description="Disordered" evidence="7">
    <location>
        <begin position="1272"/>
        <end position="1392"/>
    </location>
</feature>
<feature type="compositionally biased region" description="Basic and acidic residues" evidence="7">
    <location>
        <begin position="686"/>
        <end position="705"/>
    </location>
</feature>
<sequence>MSGQTKYVPRRRYTYTYLRVAGNTSSRTPNLIIGNAPASPPQNFQQPSEIHCASEIHSSSLRPTPLVVVANPELERRKIETTEDTKISIYTHTKASKWSGEGGRDANACNTNNGKLPQRFIAAVCSAERPQDKQEHDLEERRLLSCVCTQARLSGSEVRVKWKITTQTRHLDKVKQCAAIVCKHEGKEEVPQSSSGGMTIGAGGGSRSNSRNSRTNKYSTSKLRNSQHGSGAAGGGSALGGQPLNGPSMGAGKGDIKHRFEIIRKLGSGTYGKVSLAYDHKNEREVAVKLIKKSAIENKQDLVRIRREIRIMSALKHPNIIQIFEVFENRDKIILVMEYASGGELYDYVSTYGSLPEPEARRIFRQITSAVLYCHKHKVAHRDLKLENILLDSDNNAKIADFGLSNYFSDKTLLSTFCGSPLYASPEIINGTPYRGPEVDCWSLGILLYTLVYGSMPFDGRDFNRMVRQIKRGAYFEPDTPSTASMLIRNMLRVNPERRADIDDIASHWWLNLEENMPVIQELPENQIVDFTPLTERAETMVVQDLADETDVFMDFGHLSASTRKKIEEFRRRRKEAEEYNENSPIKPPKARKTDDYGEPPEMLSVEKSLRHDVVVKKEELRRDDLKDDFSDPLERLKRLESRLQSASKENRSPDRNALTSTVRRDKDVYRARQPAVNDGHPYSRTSERKPLEFPKSNEEKDARTTPEQPDDPITSNSRISQHAAKVSTAADTKKSTFIPYDVDNSTAKVPYRKTSTGKQVNTWRMETDSLNMLMNQVLEQMESGPVSLNLIARIKAHPLYDARPMVKELLESIIAAQPPSVQKQASKLIQQQSQELVRRQQSGNAQKRMEKDTLSTQAPVTQRIEGGIGNATTRKFQLPEIPQRAGIKSSQKTALEERPWHSVEVGFDPDEESEQAEMSALHSTRTNATEETVPDTSFEDETEEKNASESAKSGGSARKASLAKKDTIEEVEEMEEEAVGDEENEEEEEEENGEEHDEEQYNTEIDELGNEVEQVEEEEDNISYASAVSQQNSEQPNENAPPPDPQSQGSAPKFVDTFDRGLARRQSKGKYQHNKVELYGRGVSTECESPTFSHRRIGGPQPTIERSPFLFDKAKKYIMTYPKQMDDSDDDIPGRLGRKGVGQAKKNWLKTQDPDVMGSSLENASQSVTPTASRVGSVPPRSPPKTTKSEDEEASESEEEEEEEEKQEEEEEEQEEESEEEDEEEGSETSNPHVSDSGSIRNTTLTFPPNMSQAIAQTSVSIVLKTAPTIKRGSASSYMQSAPASIHNTPSPEPHATDSTREAMNGSIQQHIASETKSNDRNDEKSESRVNPRPLNAIVHARLERKISGDAFRTSRQNSTEAAHHAHSRSPSPHRTNNELTNSTGKGMQSWETAASYIRRKNRERRQRNRTVATSEDLLRSAVEYRDAVASAEANNENLPGGTYVSAQFSGHALSPTATIVSRGAATAADAFYSHTRPAVAATSAREPTTGSLFTYVRPRYHDDSYRRKDSDNEPPTSPAHFNVGTAQAFHFRDERAKSRSVHDLSPDRPDVSSRYTTTTARMYGTAAPPSYVGRYDSENRANESKRFHVYQTRAEREAEKNTAANNLHPSSTYRMVSSARYTGGASDRPASVYSPASYRSRFDDNFSYRRGAYDVDRPSTPGGETTSASTQSGANTAQSSHDHSSGIMSRFRPVTRRVASTLTCPERYSYVRSLSTGRKTNRFDDGDLNVHLQNRLLTPELNTDRREYSYVNYHDTSSARGSVPREPDHNRLPSRGILKNKQNADLEPRAAGASTSENSRGLIGGKDQSSATSGMKNMLDRLKRHLSTEKSVSPAPPSTTVSTQANQPRASSVGFRHRFASSGGLGNTPTASQTPNAAVSGHASIASNFDEGKSPPSKADDQRNKKRSFLSLGRRRTTEMRLGPDGKIVTAGFDDDFKRPSSPIEKIKSLFRKSKEPIVAPASSQPVSGTLGQYDYRHYSAATPSAASNRYGLTDKVFGIYPSSNLSSVAPRESYTPQYRKYTGGANGGVGVNFNRYSYTPGANSERPLRHWYEDSHLY</sequence>
<feature type="compositionally biased region" description="Basic residues" evidence="7">
    <location>
        <begin position="1064"/>
        <end position="1074"/>
    </location>
</feature>
<keyword evidence="2" id="KW-0808">Transferase</keyword>
<feature type="region of interest" description="Disordered" evidence="7">
    <location>
        <begin position="575"/>
        <end position="606"/>
    </location>
</feature>
<feature type="compositionally biased region" description="Polar residues" evidence="7">
    <location>
        <begin position="1664"/>
        <end position="1681"/>
    </location>
</feature>
<keyword evidence="4 9" id="KW-0418">Kinase</keyword>
<dbReference type="InterPro" id="IPR000719">
    <property type="entry name" value="Prot_kinase_dom"/>
</dbReference>